<evidence type="ECO:0000313" key="3">
    <source>
        <dbReference type="EMBL" id="TKA11521.1"/>
    </source>
</evidence>
<organism evidence="3 4">
    <name type="scientific">Actinacidiphila oryziradicis</name>
    <dbReference type="NCBI Taxonomy" id="2571141"/>
    <lineage>
        <taxon>Bacteria</taxon>
        <taxon>Bacillati</taxon>
        <taxon>Actinomycetota</taxon>
        <taxon>Actinomycetes</taxon>
        <taxon>Kitasatosporales</taxon>
        <taxon>Streptomycetaceae</taxon>
        <taxon>Actinacidiphila</taxon>
    </lineage>
</organism>
<name>A0A4U0SSZ0_9ACTN</name>
<dbReference type="PROSITE" id="PS50995">
    <property type="entry name" value="HTH_MARR_2"/>
    <property type="match status" value="1"/>
</dbReference>
<dbReference type="InterPro" id="IPR000835">
    <property type="entry name" value="HTH_MarR-typ"/>
</dbReference>
<dbReference type="AlphaFoldDB" id="A0A4U0SSZ0"/>
<proteinExistence type="predicted"/>
<dbReference type="CDD" id="cd00090">
    <property type="entry name" value="HTH_ARSR"/>
    <property type="match status" value="1"/>
</dbReference>
<dbReference type="PANTHER" id="PTHR33164">
    <property type="entry name" value="TRANSCRIPTIONAL REGULATOR, MARR FAMILY"/>
    <property type="match status" value="1"/>
</dbReference>
<dbReference type="InterPro" id="IPR039422">
    <property type="entry name" value="MarR/SlyA-like"/>
</dbReference>
<feature type="region of interest" description="Disordered" evidence="1">
    <location>
        <begin position="143"/>
        <end position="166"/>
    </location>
</feature>
<reference evidence="3 4" key="1">
    <citation type="submission" date="2019-04" db="EMBL/GenBank/DDBJ databases">
        <title>Streptomyces oryziradicis sp. nov., a novel actinomycete isolated from rhizosphere soil of rice (Oryza sativa L.).</title>
        <authorList>
            <person name="Li C."/>
        </authorList>
    </citation>
    <scope>NUCLEOTIDE SEQUENCE [LARGE SCALE GENOMIC DNA]</scope>
    <source>
        <strain evidence="3 4">NEAU-C40</strain>
    </source>
</reference>
<dbReference type="InterPro" id="IPR036388">
    <property type="entry name" value="WH-like_DNA-bd_sf"/>
</dbReference>
<dbReference type="Gene3D" id="1.10.10.10">
    <property type="entry name" value="Winged helix-like DNA-binding domain superfamily/Winged helix DNA-binding domain"/>
    <property type="match status" value="1"/>
</dbReference>
<dbReference type="Proteomes" id="UP000305778">
    <property type="component" value="Unassembled WGS sequence"/>
</dbReference>
<sequence>MGDRDEAVETIQREMAAFARRARAAAARMHPELSLVSYTLLAHLDDRPGSRATDLAAEFLLDKSTVSRQVSGLEQLGFVERRPDPRDHRVQVLHPTPAGAAVLAAATAARREAFRGRFAGWDEADLDRFASYLVSFNEAAADQRAPEDSSAVSAAASPGQGSAPGR</sequence>
<evidence type="ECO:0000256" key="1">
    <source>
        <dbReference type="SAM" id="MobiDB-lite"/>
    </source>
</evidence>
<dbReference type="GO" id="GO:0003700">
    <property type="term" value="F:DNA-binding transcription factor activity"/>
    <property type="evidence" value="ECO:0007669"/>
    <property type="project" value="InterPro"/>
</dbReference>
<evidence type="ECO:0000313" key="4">
    <source>
        <dbReference type="Proteomes" id="UP000305778"/>
    </source>
</evidence>
<protein>
    <submittedName>
        <fullName evidence="3">MarR family transcriptional regulator</fullName>
    </submittedName>
</protein>
<comment type="caution">
    <text evidence="3">The sequence shown here is derived from an EMBL/GenBank/DDBJ whole genome shotgun (WGS) entry which is preliminary data.</text>
</comment>
<dbReference type="InterPro" id="IPR011991">
    <property type="entry name" value="ArsR-like_HTH"/>
</dbReference>
<dbReference type="SMART" id="SM00347">
    <property type="entry name" value="HTH_MARR"/>
    <property type="match status" value="1"/>
</dbReference>
<gene>
    <name evidence="3" type="ORF">FCI23_11900</name>
</gene>
<evidence type="ECO:0000259" key="2">
    <source>
        <dbReference type="PROSITE" id="PS50995"/>
    </source>
</evidence>
<dbReference type="GO" id="GO:0006950">
    <property type="term" value="P:response to stress"/>
    <property type="evidence" value="ECO:0007669"/>
    <property type="project" value="TreeGrafter"/>
</dbReference>
<keyword evidence="4" id="KW-1185">Reference proteome</keyword>
<accession>A0A4U0SSZ0</accession>
<feature type="compositionally biased region" description="Low complexity" evidence="1">
    <location>
        <begin position="148"/>
        <end position="166"/>
    </location>
</feature>
<dbReference type="RefSeq" id="WP_136723473.1">
    <property type="nucleotide sequence ID" value="NZ_JAOPYF010000427.1"/>
</dbReference>
<feature type="domain" description="HTH marR-type" evidence="2">
    <location>
        <begin position="4"/>
        <end position="138"/>
    </location>
</feature>
<dbReference type="Pfam" id="PF12802">
    <property type="entry name" value="MarR_2"/>
    <property type="match status" value="1"/>
</dbReference>
<dbReference type="OrthoDB" id="4485201at2"/>
<dbReference type="PANTHER" id="PTHR33164:SF57">
    <property type="entry name" value="MARR-FAMILY TRANSCRIPTIONAL REGULATOR"/>
    <property type="match status" value="1"/>
</dbReference>
<dbReference type="EMBL" id="SUMC01000008">
    <property type="protein sequence ID" value="TKA11521.1"/>
    <property type="molecule type" value="Genomic_DNA"/>
</dbReference>
<dbReference type="InterPro" id="IPR036390">
    <property type="entry name" value="WH_DNA-bd_sf"/>
</dbReference>
<dbReference type="SUPFAM" id="SSF46785">
    <property type="entry name" value="Winged helix' DNA-binding domain"/>
    <property type="match status" value="1"/>
</dbReference>